<dbReference type="InterPro" id="IPR044527">
    <property type="entry name" value="NrtA/CpmA_ABC-bd_dom"/>
</dbReference>
<dbReference type="KEGG" id="tal:Thal_1321"/>
<accession>D3SMH2</accession>
<evidence type="ECO:0000256" key="2">
    <source>
        <dbReference type="ARBA" id="ARBA00022448"/>
    </source>
</evidence>
<dbReference type="Pfam" id="PF13379">
    <property type="entry name" value="NMT1_2"/>
    <property type="match status" value="1"/>
</dbReference>
<dbReference type="GO" id="GO:0012505">
    <property type="term" value="C:endomembrane system"/>
    <property type="evidence" value="ECO:0007669"/>
    <property type="project" value="UniProtKB-SubCell"/>
</dbReference>
<evidence type="ECO:0000256" key="4">
    <source>
        <dbReference type="ARBA" id="ARBA00022519"/>
    </source>
</evidence>
<keyword evidence="9" id="KW-1185">Reference proteome</keyword>
<dbReference type="HOGENOM" id="CLU_037398_0_1_0"/>
<keyword evidence="3" id="KW-1003">Cell membrane</keyword>
<dbReference type="AlphaFoldDB" id="D3SMH2"/>
<proteinExistence type="inferred from homology"/>
<sequence>MPSRREVLKGFLAGTAASLLGPYISRGATKIRIGFIPLTDCAPVVVAQELGFFKKYGVDVEVSKEASWPNVRDKLLNGELKASHTLFSLPLSVYMGISGPKGKIIPIPMTLSFNGQGITLSNKFKGKVGFRELDKVKAAIEEIKAKEGECTFAMTFPGGTHDIWLRYWLGACGVNPNRDVRVIPNPPPQMVANMKVGRMDGYCVGEPWNAVGVLEGVGFTHIASQDIWKHHPEKVLAFNWEFMRQNPEEVKAIMKAVLEAARWCDDMGNRKELAKILSQQKYVNAPVSAIESRLMGVYDLGIGKHVYKDDYMLFFKNGEVPFPRKSHAIFFLAQFRRWGMVKEPINYKAVADAIVMQDFYVKVAQEMGIPVPKDDMKPLKGFIDGVVFDPNDPEGSIKKYKVREV</sequence>
<comment type="subcellular location">
    <subcellularLocation>
        <location evidence="1">Endomembrane system</location>
    </subcellularLocation>
</comment>
<evidence type="ECO:0000256" key="7">
    <source>
        <dbReference type="ARBA" id="ARBA00024031"/>
    </source>
</evidence>
<reference evidence="9" key="1">
    <citation type="journal article" date="2010" name="Stand. Genomic Sci.">
        <title>Complete genome sequence of Thermocrinis albus type strain (HI 11/12T).</title>
        <authorList>
            <person name="Wirth R."/>
            <person name="Sikorski J."/>
            <person name="Brambilla E."/>
            <person name="Misra M."/>
            <person name="Lapidus A."/>
            <person name="Copeland A."/>
            <person name="Nolan M."/>
            <person name="Lucas S."/>
            <person name="Chen F."/>
            <person name="Tice H."/>
            <person name="Cheng J.F."/>
            <person name="Han C."/>
            <person name="Detter J.C."/>
            <person name="Tapia R."/>
            <person name="Bruce D."/>
            <person name="Goodwin L."/>
            <person name="Pitluck S."/>
            <person name="Pati A."/>
            <person name="Anderson I."/>
            <person name="Ivanova N."/>
            <person name="Mavromatis K."/>
            <person name="Mikhailova N."/>
            <person name="Chen A."/>
            <person name="Palaniappan K."/>
            <person name="Bilek Y."/>
            <person name="Hader T."/>
            <person name="Land M."/>
            <person name="Hauser L."/>
            <person name="Chang Y.J."/>
            <person name="Jeffries C.D."/>
            <person name="Tindall B.J."/>
            <person name="Rohde M."/>
            <person name="Goker M."/>
            <person name="Bristow J."/>
            <person name="Eisen J.A."/>
            <person name="Markowitz V."/>
            <person name="Hugenholtz P."/>
            <person name="Kyrpides N.C."/>
            <person name="Klenk H.P."/>
        </authorList>
    </citation>
    <scope>NUCLEOTIDE SEQUENCE [LARGE SCALE GENOMIC DNA]</scope>
    <source>
        <strain evidence="9">DSM 14484 / JCM 11386 / HI 11/12</strain>
    </source>
</reference>
<evidence type="ECO:0000256" key="1">
    <source>
        <dbReference type="ARBA" id="ARBA00004308"/>
    </source>
</evidence>
<evidence type="ECO:0000256" key="3">
    <source>
        <dbReference type="ARBA" id="ARBA00022475"/>
    </source>
</evidence>
<dbReference type="SUPFAM" id="SSF53850">
    <property type="entry name" value="Periplasmic binding protein-like II"/>
    <property type="match status" value="1"/>
</dbReference>
<evidence type="ECO:0000313" key="9">
    <source>
        <dbReference type="Proteomes" id="UP000002043"/>
    </source>
</evidence>
<organism evidence="8 9">
    <name type="scientific">Thermocrinis albus (strain DSM 14484 / JCM 11386 / HI 11/12)</name>
    <dbReference type="NCBI Taxonomy" id="638303"/>
    <lineage>
        <taxon>Bacteria</taxon>
        <taxon>Pseudomonadati</taxon>
        <taxon>Aquificota</taxon>
        <taxon>Aquificia</taxon>
        <taxon>Aquificales</taxon>
        <taxon>Aquificaceae</taxon>
        <taxon>Thermocrinis</taxon>
    </lineage>
</organism>
<keyword evidence="2" id="KW-0813">Transport</keyword>
<dbReference type="PANTHER" id="PTHR30024:SF7">
    <property type="entry name" value="NITRATE_NITRITE BINDING PROTEIN NRTA"/>
    <property type="match status" value="1"/>
</dbReference>
<dbReference type="STRING" id="638303.Thal_1321"/>
<evidence type="ECO:0000256" key="6">
    <source>
        <dbReference type="ARBA" id="ARBA00023136"/>
    </source>
</evidence>
<dbReference type="PROSITE" id="PS51318">
    <property type="entry name" value="TAT"/>
    <property type="match status" value="1"/>
</dbReference>
<dbReference type="InterPro" id="IPR006311">
    <property type="entry name" value="TAT_signal"/>
</dbReference>
<dbReference type="eggNOG" id="COG0715">
    <property type="taxonomic scope" value="Bacteria"/>
</dbReference>
<keyword evidence="4" id="KW-0997">Cell inner membrane</keyword>
<dbReference type="CDD" id="cd13553">
    <property type="entry name" value="PBP2_NrtA_CpmA_like"/>
    <property type="match status" value="1"/>
</dbReference>
<evidence type="ECO:0000256" key="5">
    <source>
        <dbReference type="ARBA" id="ARBA00022729"/>
    </source>
</evidence>
<protein>
    <submittedName>
        <fullName evidence="8">Nitrate transporter periplasmic component</fullName>
    </submittedName>
</protein>
<keyword evidence="6" id="KW-0472">Membrane</keyword>
<dbReference type="PANTHER" id="PTHR30024">
    <property type="entry name" value="ALIPHATIC SULFONATES-BINDING PROTEIN-RELATED"/>
    <property type="match status" value="1"/>
</dbReference>
<dbReference type="RefSeq" id="WP_012992358.1">
    <property type="nucleotide sequence ID" value="NC_013894.1"/>
</dbReference>
<dbReference type="Gene3D" id="3.40.190.10">
    <property type="entry name" value="Periplasmic binding protein-like II"/>
    <property type="match status" value="2"/>
</dbReference>
<dbReference type="EMBL" id="CP001931">
    <property type="protein sequence ID" value="ADC89952.1"/>
    <property type="molecule type" value="Genomic_DNA"/>
</dbReference>
<gene>
    <name evidence="8" type="ordered locus">Thal_1321</name>
</gene>
<keyword evidence="5" id="KW-0732">Signal</keyword>
<evidence type="ECO:0000313" key="8">
    <source>
        <dbReference type="EMBL" id="ADC89952.1"/>
    </source>
</evidence>
<dbReference type="Proteomes" id="UP000002043">
    <property type="component" value="Chromosome"/>
</dbReference>
<name>D3SMH2_THEAH</name>
<dbReference type="OrthoDB" id="570524at2"/>
<comment type="similarity">
    <text evidence="7">Belongs to the CmpA/NrtA family.</text>
</comment>